<dbReference type="InterPro" id="IPR013517">
    <property type="entry name" value="FG-GAP"/>
</dbReference>
<dbReference type="Gene3D" id="2.130.10.130">
    <property type="entry name" value="Integrin alpha, N-terminal"/>
    <property type="match status" value="1"/>
</dbReference>
<dbReference type="Gene3D" id="2.60.40.1080">
    <property type="match status" value="1"/>
</dbReference>
<dbReference type="InterPro" id="IPR008964">
    <property type="entry name" value="Invasin/intimin_cell_adhesion"/>
</dbReference>
<dbReference type="PANTHER" id="PTHR44103:SF1">
    <property type="entry name" value="PROPROTEIN CONVERTASE P"/>
    <property type="match status" value="1"/>
</dbReference>
<evidence type="ECO:0000256" key="1">
    <source>
        <dbReference type="ARBA" id="ARBA00022729"/>
    </source>
</evidence>
<keyword evidence="4" id="KW-1185">Reference proteome</keyword>
<dbReference type="Pfam" id="PF13517">
    <property type="entry name" value="FG-GAP_3"/>
    <property type="match status" value="1"/>
</dbReference>
<sequence>MGRDRDGRLWVHPGTGDATRPWDPAVRTLVGSGWSGPNILSLADVSLDGLPDLFTRDPANDGTVGYHPTPGWDPAVRVLGMAGWNSAQAVLAEDVDGDGRPDLLARQSGGNLRVWPHDGNTTASPWLTKPAYDVAEGLERTDLVAFGEVTGDGLRDLVIREDDGTVWVLPHPGAAAAKVAAGKQKQTPRWQWSKQRAKRLAVGVSTNQLAAGVSVDPAAPYSAGTGWAEDVRLDFQDVNGDGLADLLATDRDGRLRIALHTGAPAGENPWPATVSAGDWSAYDLVAIRPVTKVVSVVRIEPRTASAKAGTTTSFRATLVSPSGSRDVTSEVTWSTASSTVATIDSSGRATAHADGNTAVLAGFTGAAVGAAGLKVGAGGGSSPAPVRPGDAVGLDRDGRLWHYPYTGDPARPWSRITRQMAGIDWAGPDRLVLGDVTLDGTPDLFVRDPAGDGSVWFHPHSAADPQRPWSLTRKVFGMSGWNNAAAVILEDVNSDGRPDLLSRMPAGNLRFWLHDGKTASSPWLSAGQWSDIATGLENTTVVRFGEVTGDNRRDLVIRERDGSVWVLPNPGGVVGPGSAPLWRWNPATADPAPADPTKPYRLGTTWAASTALDLQDVNGDGRADLLATSPTGELLVHLHNGNPRNPWTATTTVPGNWNDGLTAFSSTE</sequence>
<dbReference type="PANTHER" id="PTHR44103">
    <property type="entry name" value="PROPROTEIN CONVERTASE P"/>
    <property type="match status" value="1"/>
</dbReference>
<dbReference type="InterPro" id="IPR028994">
    <property type="entry name" value="Integrin_alpha_N"/>
</dbReference>
<comment type="caution">
    <text evidence="3">The sequence shown here is derived from an EMBL/GenBank/DDBJ whole genome shotgun (WGS) entry which is preliminary data.</text>
</comment>
<organism evidence="3 4">
    <name type="scientific">Kribbella yunnanensis</name>
    <dbReference type="NCBI Taxonomy" id="190194"/>
    <lineage>
        <taxon>Bacteria</taxon>
        <taxon>Bacillati</taxon>
        <taxon>Actinomycetota</taxon>
        <taxon>Actinomycetes</taxon>
        <taxon>Propionibacteriales</taxon>
        <taxon>Kribbellaceae</taxon>
        <taxon>Kribbella</taxon>
    </lineage>
</organism>
<evidence type="ECO:0000313" key="4">
    <source>
        <dbReference type="Proteomes" id="UP001500280"/>
    </source>
</evidence>
<dbReference type="SUPFAM" id="SSF69318">
    <property type="entry name" value="Integrin alpha N-terminal domain"/>
    <property type="match status" value="2"/>
</dbReference>
<dbReference type="Proteomes" id="UP001500280">
    <property type="component" value="Unassembled WGS sequence"/>
</dbReference>
<dbReference type="EMBL" id="BAAANF010000021">
    <property type="protein sequence ID" value="GAA1707195.1"/>
    <property type="molecule type" value="Genomic_DNA"/>
</dbReference>
<feature type="domain" description="BIG2" evidence="2">
    <location>
        <begin position="293"/>
        <end position="387"/>
    </location>
</feature>
<protein>
    <recommendedName>
        <fullName evidence="2">BIG2 domain-containing protein</fullName>
    </recommendedName>
</protein>
<dbReference type="SMART" id="SM00635">
    <property type="entry name" value="BID_2"/>
    <property type="match status" value="1"/>
</dbReference>
<evidence type="ECO:0000259" key="2">
    <source>
        <dbReference type="SMART" id="SM00635"/>
    </source>
</evidence>
<name>A0ABP4UNX3_9ACTN</name>
<reference evidence="4" key="1">
    <citation type="journal article" date="2019" name="Int. J. Syst. Evol. Microbiol.">
        <title>The Global Catalogue of Microorganisms (GCM) 10K type strain sequencing project: providing services to taxonomists for standard genome sequencing and annotation.</title>
        <authorList>
            <consortium name="The Broad Institute Genomics Platform"/>
            <consortium name="The Broad Institute Genome Sequencing Center for Infectious Disease"/>
            <person name="Wu L."/>
            <person name="Ma J."/>
        </authorList>
    </citation>
    <scope>NUCLEOTIDE SEQUENCE [LARGE SCALE GENOMIC DNA]</scope>
    <source>
        <strain evidence="4">JCM 14307</strain>
    </source>
</reference>
<gene>
    <name evidence="3" type="ORF">GCM10009745_63810</name>
</gene>
<dbReference type="InterPro" id="IPR003343">
    <property type="entry name" value="Big_2"/>
</dbReference>
<evidence type="ECO:0000313" key="3">
    <source>
        <dbReference type="EMBL" id="GAA1707195.1"/>
    </source>
</evidence>
<dbReference type="Pfam" id="PF02368">
    <property type="entry name" value="Big_2"/>
    <property type="match status" value="1"/>
</dbReference>
<dbReference type="SUPFAM" id="SSF49373">
    <property type="entry name" value="Invasin/intimin cell-adhesion fragments"/>
    <property type="match status" value="1"/>
</dbReference>
<dbReference type="Gene3D" id="2.115.10.10">
    <property type="entry name" value="Tachylectin 2"/>
    <property type="match status" value="1"/>
</dbReference>
<proteinExistence type="predicted"/>
<keyword evidence="1" id="KW-0732">Signal</keyword>
<accession>A0ABP4UNX3</accession>